<dbReference type="EMBL" id="JABCKV010000010">
    <property type="protein sequence ID" value="KAG5647336.1"/>
    <property type="molecule type" value="Genomic_DNA"/>
</dbReference>
<dbReference type="Proteomes" id="UP000775547">
    <property type="component" value="Unassembled WGS sequence"/>
</dbReference>
<gene>
    <name evidence="2" type="ORF">DXG03_000404</name>
</gene>
<feature type="region of interest" description="Disordered" evidence="1">
    <location>
        <begin position="59"/>
        <end position="104"/>
    </location>
</feature>
<evidence type="ECO:0000256" key="1">
    <source>
        <dbReference type="SAM" id="MobiDB-lite"/>
    </source>
</evidence>
<evidence type="ECO:0000313" key="2">
    <source>
        <dbReference type="EMBL" id="KAG5647336.1"/>
    </source>
</evidence>
<sequence>MADDVMRAHNAEMERDAEAERRAILKAAIEAERARKYREQEEARRLASAELAAIIEMETKDNERAKSPPLERRPALRKRGCIDEVPPGSKDYKPRPRADLPEVRPLREAQRVQLAHAPIFAGPRKAPPPVAIQFSPISPLRIQREEAPIPRASAGKAYPSASNGPRRAHQVAKQSAPIQSAPIQSAPVPRGACKESATASTGRRQAPQAAKQPDTNGPHIRGHSAPLSPQAQPSPTTSSSSRGPCTPPSIPSVRQPASLTGRLPPSSPRVPPIASSRGPASMFGGSLPPPTSRGPPPVRPPRRDLEYKCTGR</sequence>
<feature type="compositionally biased region" description="Low complexity" evidence="1">
    <location>
        <begin position="224"/>
        <end position="244"/>
    </location>
</feature>
<feature type="compositionally biased region" description="Basic and acidic residues" evidence="1">
    <location>
        <begin position="59"/>
        <end position="74"/>
    </location>
</feature>
<protein>
    <submittedName>
        <fullName evidence="2">Uncharacterized protein</fullName>
    </submittedName>
</protein>
<accession>A0A9P7KCV9</accession>
<evidence type="ECO:0000313" key="3">
    <source>
        <dbReference type="Proteomes" id="UP000775547"/>
    </source>
</evidence>
<keyword evidence="3" id="KW-1185">Reference proteome</keyword>
<feature type="region of interest" description="Disordered" evidence="1">
    <location>
        <begin position="142"/>
        <end position="312"/>
    </location>
</feature>
<organism evidence="2 3">
    <name type="scientific">Asterophora parasitica</name>
    <dbReference type="NCBI Taxonomy" id="117018"/>
    <lineage>
        <taxon>Eukaryota</taxon>
        <taxon>Fungi</taxon>
        <taxon>Dikarya</taxon>
        <taxon>Basidiomycota</taxon>
        <taxon>Agaricomycotina</taxon>
        <taxon>Agaricomycetes</taxon>
        <taxon>Agaricomycetidae</taxon>
        <taxon>Agaricales</taxon>
        <taxon>Tricholomatineae</taxon>
        <taxon>Lyophyllaceae</taxon>
        <taxon>Asterophora</taxon>
    </lineage>
</organism>
<comment type="caution">
    <text evidence="2">The sequence shown here is derived from an EMBL/GenBank/DDBJ whole genome shotgun (WGS) entry which is preliminary data.</text>
</comment>
<name>A0A9P7KCV9_9AGAR</name>
<feature type="compositionally biased region" description="Pro residues" evidence="1">
    <location>
        <begin position="287"/>
        <end position="299"/>
    </location>
</feature>
<proteinExistence type="predicted"/>
<feature type="compositionally biased region" description="Polar residues" evidence="1">
    <location>
        <begin position="172"/>
        <end position="183"/>
    </location>
</feature>
<feature type="compositionally biased region" description="Basic and acidic residues" evidence="1">
    <location>
        <begin position="301"/>
        <end position="312"/>
    </location>
</feature>
<dbReference type="AlphaFoldDB" id="A0A9P7KCV9"/>
<reference evidence="2" key="1">
    <citation type="submission" date="2020-07" db="EMBL/GenBank/DDBJ databases">
        <authorList>
            <person name="Nieuwenhuis M."/>
            <person name="Van De Peppel L.J.J."/>
        </authorList>
    </citation>
    <scope>NUCLEOTIDE SEQUENCE</scope>
    <source>
        <strain evidence="2">AP01</strain>
        <tissue evidence="2">Mycelium</tissue>
    </source>
</reference>
<feature type="compositionally biased region" description="Basic and acidic residues" evidence="1">
    <location>
        <begin position="90"/>
        <end position="104"/>
    </location>
</feature>
<reference evidence="2" key="2">
    <citation type="submission" date="2021-10" db="EMBL/GenBank/DDBJ databases">
        <title>Phylogenomics reveals ancestral predisposition of the termite-cultivated fungus Termitomyces towards a domesticated lifestyle.</title>
        <authorList>
            <person name="Auxier B."/>
            <person name="Grum-Grzhimaylo A."/>
            <person name="Cardenas M.E."/>
            <person name="Lodge J.D."/>
            <person name="Laessoe T."/>
            <person name="Pedersen O."/>
            <person name="Smith M.E."/>
            <person name="Kuyper T.W."/>
            <person name="Franco-Molano E.A."/>
            <person name="Baroni T.J."/>
            <person name="Aanen D.K."/>
        </authorList>
    </citation>
    <scope>NUCLEOTIDE SEQUENCE</scope>
    <source>
        <strain evidence="2">AP01</strain>
        <tissue evidence="2">Mycelium</tissue>
    </source>
</reference>